<feature type="transmembrane region" description="Helical" evidence="1">
    <location>
        <begin position="78"/>
        <end position="95"/>
    </location>
</feature>
<dbReference type="EMBL" id="JAEFBK010000007">
    <property type="protein sequence ID" value="KAG7585587.1"/>
    <property type="molecule type" value="Genomic_DNA"/>
</dbReference>
<evidence type="ECO:0000256" key="1">
    <source>
        <dbReference type="SAM" id="Phobius"/>
    </source>
</evidence>
<evidence type="ECO:0008006" key="4">
    <source>
        <dbReference type="Google" id="ProtNLM"/>
    </source>
</evidence>
<proteinExistence type="predicted"/>
<protein>
    <recommendedName>
        <fullName evidence="4">Transmembrane protein</fullName>
    </recommendedName>
</protein>
<dbReference type="EMBL" id="JAEFBK010000007">
    <property type="protein sequence ID" value="KAG7585586.1"/>
    <property type="molecule type" value="Genomic_DNA"/>
</dbReference>
<keyword evidence="1" id="KW-0472">Membrane</keyword>
<dbReference type="Proteomes" id="UP000694240">
    <property type="component" value="Chromosome 7"/>
</dbReference>
<dbReference type="EMBL" id="JAEFBK010000007">
    <property type="protein sequence ID" value="KAG7585583.1"/>
    <property type="molecule type" value="Genomic_DNA"/>
</dbReference>
<dbReference type="EMBL" id="JAEFBK010000007">
    <property type="protein sequence ID" value="KAG7585588.1"/>
    <property type="molecule type" value="Genomic_DNA"/>
</dbReference>
<dbReference type="AlphaFoldDB" id="A0A8T2BI40"/>
<dbReference type="EMBL" id="JAEFBK010000007">
    <property type="protein sequence ID" value="KAG7585589.1"/>
    <property type="molecule type" value="Genomic_DNA"/>
</dbReference>
<accession>A0A8T2BI40</accession>
<comment type="caution">
    <text evidence="2">The sequence shown here is derived from an EMBL/GenBank/DDBJ whole genome shotgun (WGS) entry which is preliminary data.</text>
</comment>
<feature type="transmembrane region" description="Helical" evidence="1">
    <location>
        <begin position="37"/>
        <end position="62"/>
    </location>
</feature>
<reference evidence="2 3" key="1">
    <citation type="submission" date="2020-12" db="EMBL/GenBank/DDBJ databases">
        <title>Concerted genomic and epigenomic changes stabilize Arabidopsis allopolyploids.</title>
        <authorList>
            <person name="Chen Z."/>
        </authorList>
    </citation>
    <scope>NUCLEOTIDE SEQUENCE [LARGE SCALE GENOMIC DNA]</scope>
    <source>
        <strain evidence="2">Allo738</strain>
        <tissue evidence="2">Leaf</tissue>
    </source>
</reference>
<keyword evidence="1" id="KW-1133">Transmembrane helix</keyword>
<keyword evidence="3" id="KW-1185">Reference proteome</keyword>
<name>A0A8T2BI40_9BRAS</name>
<dbReference type="EMBL" id="JAEFBK010000007">
    <property type="protein sequence ID" value="KAG7585584.1"/>
    <property type="molecule type" value="Genomic_DNA"/>
</dbReference>
<organism evidence="2 3">
    <name type="scientific">Arabidopsis thaliana x Arabidopsis arenosa</name>
    <dbReference type="NCBI Taxonomy" id="1240361"/>
    <lineage>
        <taxon>Eukaryota</taxon>
        <taxon>Viridiplantae</taxon>
        <taxon>Streptophyta</taxon>
        <taxon>Embryophyta</taxon>
        <taxon>Tracheophyta</taxon>
        <taxon>Spermatophyta</taxon>
        <taxon>Magnoliopsida</taxon>
        <taxon>eudicotyledons</taxon>
        <taxon>Gunneridae</taxon>
        <taxon>Pentapetalae</taxon>
        <taxon>rosids</taxon>
        <taxon>malvids</taxon>
        <taxon>Brassicales</taxon>
        <taxon>Brassicaceae</taxon>
        <taxon>Camelineae</taxon>
        <taxon>Arabidopsis</taxon>
    </lineage>
</organism>
<keyword evidence="1" id="KW-0812">Transmembrane</keyword>
<gene>
    <name evidence="2" type="ORF">ISN45_Aa02g009330</name>
</gene>
<dbReference type="EMBL" id="JAEFBK010000007">
    <property type="protein sequence ID" value="KAG7585585.1"/>
    <property type="molecule type" value="Genomic_DNA"/>
</dbReference>
<evidence type="ECO:0000313" key="3">
    <source>
        <dbReference type="Proteomes" id="UP000694240"/>
    </source>
</evidence>
<sequence>MPKKKIVRLLNQLLPSHDFQILSSIPRLDKASTSLPFSIPFSCTLSPFFFSLKVLFIFIFYFTRLVSLSSIHESLDHGFFKILVLLRLSLLRFICTKNFNNDLHQIYVKD</sequence>
<evidence type="ECO:0000313" key="2">
    <source>
        <dbReference type="EMBL" id="KAG7585583.1"/>
    </source>
</evidence>